<keyword evidence="1" id="KW-0812">Transmembrane</keyword>
<keyword evidence="1" id="KW-1133">Transmembrane helix</keyword>
<name>A0A6M0SXD0_CLOBO</name>
<feature type="transmembrane region" description="Helical" evidence="1">
    <location>
        <begin position="21"/>
        <end position="41"/>
    </location>
</feature>
<reference evidence="2 3" key="1">
    <citation type="submission" date="2019-02" db="EMBL/GenBank/DDBJ databases">
        <title>Genome sequencing of Clostridium botulinum clinical isolates.</title>
        <authorList>
            <person name="Brunt J."/>
            <person name="Van Vliet A.H.M."/>
            <person name="Stringer S.C."/>
            <person name="Grant K.A."/>
            <person name="Carter A.C."/>
            <person name="Peck M.W."/>
        </authorList>
    </citation>
    <scope>NUCLEOTIDE SEQUENCE [LARGE SCALE GENOMIC DNA]</scope>
    <source>
        <strain evidence="2 3">R1125/03</strain>
    </source>
</reference>
<feature type="transmembrane region" description="Helical" evidence="1">
    <location>
        <begin position="160"/>
        <end position="179"/>
    </location>
</feature>
<protein>
    <submittedName>
        <fullName evidence="2">Lantibiotic immunity ABC transporter MutG family permease subunit</fullName>
    </submittedName>
</protein>
<sequence length="247" mass="28176">MINLFRCIKSDFYKLKRTPILYLHVFIPLIGAFVFLLYYSFGSKGNIENISTYLEALSIVFPLLIGLMSGMVIEQEERAGNFQMLLSSTKCKSVTYISKLILLLLLGFFSVIIAIGVFAIGFKNMDFMFYLKEVIILFSANILLYIFHVLITFKFGRGASIGLGICGTLLSALMITGLGDSCWQWMPWAFGVRFCDYVILKIIDPLRYNILSKEVSIGILIMILEICIALISSVLWFKYWEGRESYE</sequence>
<evidence type="ECO:0000313" key="3">
    <source>
        <dbReference type="Proteomes" id="UP000473089"/>
    </source>
</evidence>
<feature type="transmembrane region" description="Helical" evidence="1">
    <location>
        <begin position="215"/>
        <end position="237"/>
    </location>
</feature>
<accession>A0A6M0SXD0</accession>
<gene>
    <name evidence="2" type="ORF">EXM42_07105</name>
</gene>
<proteinExistence type="predicted"/>
<evidence type="ECO:0000256" key="1">
    <source>
        <dbReference type="SAM" id="Phobius"/>
    </source>
</evidence>
<feature type="transmembrane region" description="Helical" evidence="1">
    <location>
        <begin position="134"/>
        <end position="153"/>
    </location>
</feature>
<feature type="transmembrane region" description="Helical" evidence="1">
    <location>
        <begin position="53"/>
        <end position="73"/>
    </location>
</feature>
<dbReference type="Proteomes" id="UP000473089">
    <property type="component" value="Unassembled WGS sequence"/>
</dbReference>
<dbReference type="AlphaFoldDB" id="A0A6M0SXD0"/>
<dbReference type="EMBL" id="SGJP01000012">
    <property type="protein sequence ID" value="NFA60168.1"/>
    <property type="molecule type" value="Genomic_DNA"/>
</dbReference>
<dbReference type="NCBIfam" id="TIGR03733">
    <property type="entry name" value="lanti_perm_MutG"/>
    <property type="match status" value="1"/>
</dbReference>
<organism evidence="2 3">
    <name type="scientific">Clostridium botulinum</name>
    <dbReference type="NCBI Taxonomy" id="1491"/>
    <lineage>
        <taxon>Bacteria</taxon>
        <taxon>Bacillati</taxon>
        <taxon>Bacillota</taxon>
        <taxon>Clostridia</taxon>
        <taxon>Eubacteriales</taxon>
        <taxon>Clostridiaceae</taxon>
        <taxon>Clostridium</taxon>
    </lineage>
</organism>
<dbReference type="Pfam" id="PF12730">
    <property type="entry name" value="ABC2_membrane_4"/>
    <property type="match status" value="1"/>
</dbReference>
<comment type="caution">
    <text evidence="2">The sequence shown here is derived from an EMBL/GenBank/DDBJ whole genome shotgun (WGS) entry which is preliminary data.</text>
</comment>
<dbReference type="CDD" id="cd21808">
    <property type="entry name" value="ABC-2_lan_permease_MutG"/>
    <property type="match status" value="1"/>
</dbReference>
<keyword evidence="1" id="KW-0472">Membrane</keyword>
<dbReference type="InterPro" id="IPR022294">
    <property type="entry name" value="ABC-transptr_permeasesu"/>
</dbReference>
<evidence type="ECO:0000313" key="2">
    <source>
        <dbReference type="EMBL" id="NFA60168.1"/>
    </source>
</evidence>
<feature type="transmembrane region" description="Helical" evidence="1">
    <location>
        <begin position="94"/>
        <end position="122"/>
    </location>
</feature>